<dbReference type="Proteomes" id="UP000604391">
    <property type="component" value="Unassembled WGS sequence"/>
</dbReference>
<evidence type="ECO:0000256" key="1">
    <source>
        <dbReference type="SAM" id="MobiDB-lite"/>
    </source>
</evidence>
<comment type="caution">
    <text evidence="3">The sequence shown here is derived from an EMBL/GenBank/DDBJ whole genome shotgun (WGS) entry which is preliminary data.</text>
</comment>
<feature type="region of interest" description="Disordered" evidence="1">
    <location>
        <begin position="156"/>
        <end position="185"/>
    </location>
</feature>
<keyword evidence="2" id="KW-0812">Transmembrane</keyword>
<feature type="transmembrane region" description="Helical" evidence="2">
    <location>
        <begin position="82"/>
        <end position="101"/>
    </location>
</feature>
<evidence type="ECO:0000313" key="4">
    <source>
        <dbReference type="Proteomes" id="UP000604391"/>
    </source>
</evidence>
<accession>A0A832UUF0</accession>
<feature type="transmembrane region" description="Helical" evidence="2">
    <location>
        <begin position="242"/>
        <end position="260"/>
    </location>
</feature>
<name>A0A832UUF0_9ARCH</name>
<reference evidence="3 4" key="1">
    <citation type="journal article" name="Nat. Commun.">
        <title>Undinarchaeota illuminate DPANN phylogeny and the impact of gene transfer on archaeal evolution.</title>
        <authorList>
            <person name="Dombrowski N."/>
            <person name="Williams T.A."/>
            <person name="Sun J."/>
            <person name="Woodcroft B.J."/>
            <person name="Lee J.H."/>
            <person name="Minh B.Q."/>
            <person name="Rinke C."/>
            <person name="Spang A."/>
        </authorList>
    </citation>
    <scope>NUCLEOTIDE SEQUENCE [LARGE SCALE GENOMIC DNA]</scope>
    <source>
        <strain evidence="3">MAG_bin17</strain>
    </source>
</reference>
<evidence type="ECO:0000256" key="2">
    <source>
        <dbReference type="SAM" id="Phobius"/>
    </source>
</evidence>
<sequence length="841" mass="92005">MALKDIFSLIVLVIVLIFSIYGALSMSGWLWLVTIGVLLYILKKYGLSVLLKSIPWVGTAYCGWRAFQEFQGQDKKEAMKELALAAGALFLPGMGLVSIIIKKSDDEKEGEGEGSEVIGAAITEFADASREQAETEREIAREQERIHLIEEQREALEADETGTAVPPSAAVEGEEGAAPRKKPSTWSRFSKWNKKRKLDKAEAEIIDPDSALVPTEAHYMFVAGLSIALQAFYFRAGLFSNAWLGTALLILIVTALIMVVDRKLYGWYGALDLSYGQKTALVAGLAVIVMIISISLNPLIAADFDATMDQIKAVPGHIGDGIVDSWYYVKAKILPPTVAGVAITSSMDFEACYPFCVTEGGSKKEIWQGFEITTLKMIPLSVYDYQPFSVVTEFQNKGVGDTTFELPLSSLGAQTVIEFQGEVINCDIFALLRKTIQSVAGAAAGEYYYNTNLCLYSSPLAQKGNGTVTPVVTGACRSQLFDEDGYPIALDDGKEVSVSYSGSNASYSGTTLTLPVDHHLGFDFSGEARVMGDESGEVNSTHNISQHGLIQKIECTLKPQDITQIRWYGMQIGGANLGVGDVQQPDIMLTVNYTFLPKTDLVGTLVIQDVQTQVTATSAEQKIVNKISKSYSPAGPLMLAFGTAEDQIIANTPTLFLIQLRNKGSGIVQKIEPDNMVIYIPDDFKKARSGTIFCDFDETDADDLKSYFREGFENNNNGTLTDPISGTVYRTYIPGNKSAITSLTGIESGTNVLKNPPFGCLLKAPKLAEGREFETYDFRVRLKEYIYQESAVEKITIYGTCADACGTATACSCDDFFDESMETINEFFDTETRSWTIITEQ</sequence>
<keyword evidence="2" id="KW-1133">Transmembrane helix</keyword>
<gene>
    <name evidence="3" type="ORF">H1011_03770</name>
</gene>
<protein>
    <submittedName>
        <fullName evidence="3">Uncharacterized protein</fullName>
    </submittedName>
</protein>
<organism evidence="3 4">
    <name type="scientific">Candidatus Undinarchaeum marinum</name>
    <dbReference type="NCBI Taxonomy" id="2756141"/>
    <lineage>
        <taxon>Archaea</taxon>
        <taxon>Candidatus Undinarchaeota</taxon>
        <taxon>Candidatus Undinarchaeia</taxon>
        <taxon>Candidatus Undinarchaeales</taxon>
        <taxon>Candidatus Undinarchaeaceae</taxon>
        <taxon>Candidatus Undinarchaeum</taxon>
    </lineage>
</organism>
<feature type="transmembrane region" description="Helical" evidence="2">
    <location>
        <begin position="6"/>
        <end position="24"/>
    </location>
</feature>
<proteinExistence type="predicted"/>
<feature type="transmembrane region" description="Helical" evidence="2">
    <location>
        <begin position="280"/>
        <end position="300"/>
    </location>
</feature>
<evidence type="ECO:0000313" key="3">
    <source>
        <dbReference type="EMBL" id="HIJ99904.1"/>
    </source>
</evidence>
<feature type="transmembrane region" description="Helical" evidence="2">
    <location>
        <begin position="217"/>
        <end position="236"/>
    </location>
</feature>
<keyword evidence="4" id="KW-1185">Reference proteome</keyword>
<keyword evidence="2" id="KW-0472">Membrane</keyword>
<dbReference type="AlphaFoldDB" id="A0A832UUF0"/>
<dbReference type="EMBL" id="DVAD01000019">
    <property type="protein sequence ID" value="HIJ99904.1"/>
    <property type="molecule type" value="Genomic_DNA"/>
</dbReference>